<evidence type="ECO:0000313" key="3">
    <source>
        <dbReference type="EMBL" id="OGK04652.1"/>
    </source>
</evidence>
<protein>
    <recommendedName>
        <fullName evidence="2">LTD domain-containing protein</fullName>
    </recommendedName>
</protein>
<dbReference type="InterPro" id="IPR026444">
    <property type="entry name" value="Secre_tail"/>
</dbReference>
<keyword evidence="1" id="KW-0732">Signal</keyword>
<dbReference type="Gene3D" id="2.60.40.1260">
    <property type="entry name" value="Lamin Tail domain"/>
    <property type="match status" value="1"/>
</dbReference>
<evidence type="ECO:0000259" key="2">
    <source>
        <dbReference type="PROSITE" id="PS51841"/>
    </source>
</evidence>
<reference evidence="3 4" key="1">
    <citation type="journal article" date="2016" name="Nat. Commun.">
        <title>Thousands of microbial genomes shed light on interconnected biogeochemical processes in an aquifer system.</title>
        <authorList>
            <person name="Anantharaman K."/>
            <person name="Brown C.T."/>
            <person name="Hug L.A."/>
            <person name="Sharon I."/>
            <person name="Castelle C.J."/>
            <person name="Probst A.J."/>
            <person name="Thomas B.C."/>
            <person name="Singh A."/>
            <person name="Wilkins M.J."/>
            <person name="Karaoz U."/>
            <person name="Brodie E.L."/>
            <person name="Williams K.H."/>
            <person name="Hubbard S.S."/>
            <person name="Banfield J.F."/>
        </authorList>
    </citation>
    <scope>NUCLEOTIDE SEQUENCE [LARGE SCALE GENOMIC DNA]</scope>
</reference>
<accession>A0A1F7FDQ8</accession>
<dbReference type="Proteomes" id="UP000179243">
    <property type="component" value="Unassembled WGS sequence"/>
</dbReference>
<name>A0A1F7FDQ8_UNCRA</name>
<feature type="domain" description="LTD" evidence="2">
    <location>
        <begin position="12"/>
        <end position="143"/>
    </location>
</feature>
<feature type="signal peptide" evidence="1">
    <location>
        <begin position="1"/>
        <end position="20"/>
    </location>
</feature>
<dbReference type="Pfam" id="PF00932">
    <property type="entry name" value="LTD"/>
    <property type="match status" value="1"/>
</dbReference>
<dbReference type="Pfam" id="PF13290">
    <property type="entry name" value="CHB_HEX_C_1"/>
    <property type="match status" value="1"/>
</dbReference>
<dbReference type="PROSITE" id="PS51841">
    <property type="entry name" value="LTD"/>
    <property type="match status" value="1"/>
</dbReference>
<dbReference type="EMBL" id="MFYX01000067">
    <property type="protein sequence ID" value="OGK04652.1"/>
    <property type="molecule type" value="Genomic_DNA"/>
</dbReference>
<dbReference type="InterPro" id="IPR001322">
    <property type="entry name" value="Lamin_tail_dom"/>
</dbReference>
<proteinExistence type="predicted"/>
<feature type="chain" id="PRO_5009528606" description="LTD domain-containing protein" evidence="1">
    <location>
        <begin position="21"/>
        <end position="845"/>
    </location>
</feature>
<sequence>MRLHTLALCAAAIMGPAAYAPGQSIVINEVMSSNVFTLSTAEGKYEDWIELYNTGDSTVDLSGFGISDNYSQPFKWVFPATTLQPHAYMAVFASEEDRKDTDPMHTNFKISANGEAIFLHNSAGVLVDMCNVPALYRDISYGRYPDGDTSHYFFDRPTPIAANSTAPGSGISLSPVFSMESGFYADQILVTLARQGTTGTVYYSLDGSEPNAQATPYTTPVSISHTTVIRARTIEANMAPSPVISKTYFINDSSSLPVISLVTDPVNFFDDSMGIYTFGTDYSPFYPWVGANFHEDWERPVHLEFFETDKQQVLNMEAGVKIYGGNTRESPEKTLAIYARGDYDYDQIAYRIFPNLPYISYTRVLFRNSGNDWEQTMFRDAMITSLAEDLDMDIQAYRPSLLFLNGKYWGIHNIREKYDRYYFEAHHGVNPDSVDLMSRHPGGMQVTEGDSVDWTLFQDFVKTQDLNDSATYEELRSKMDIQNCINYYVTEIYIDNTDWPGPNYRRWKAKTPGGKWRWLLFDTDCAWGQRQWGSMTAATYTRNSLDAATDPNGPSYPNKPISTELLRNLLACDSFKVRFINTFADRMNTTFDPAHVCQRIDSIKALIDQEIPRHIEKWAGTYDPFGSAYLGGIPDWENYTQVLYYFANNRRPVVRDHVLQKFNLSGTYVLTIRNPDPEKGSVMVNTVPVADSLWSGGYFNGNPLPLVAIAKPGYAFKDWGGLDVSANSFYLTSSADTTIRVNFIIDSIGVENNGPRDTRTTILEQNRPNPFNASTMIGLYVATASHVTLRVFSIDGKMVLQVLDQNLPKGRHSLTLQNSRLSSGIYYCHMHAETYTGIRRMMLIK</sequence>
<dbReference type="InterPro" id="IPR014867">
    <property type="entry name" value="Spore_coat_CotH_CotH2/3/7"/>
</dbReference>
<dbReference type="InterPro" id="IPR059177">
    <property type="entry name" value="GH29D-like_dom"/>
</dbReference>
<dbReference type="SUPFAM" id="SSF74853">
    <property type="entry name" value="Lamin A/C globular tail domain"/>
    <property type="match status" value="1"/>
</dbReference>
<dbReference type="Pfam" id="PF18962">
    <property type="entry name" value="Por_Secre_tail"/>
    <property type="match status" value="1"/>
</dbReference>
<organism evidence="3 4">
    <name type="scientific">Candidatus Raymondbacteria bacterium RIFOXYD12_FULL_49_13</name>
    <dbReference type="NCBI Taxonomy" id="1817890"/>
    <lineage>
        <taxon>Bacteria</taxon>
        <taxon>Raymondiibacteriota</taxon>
    </lineage>
</organism>
<dbReference type="InterPro" id="IPR036415">
    <property type="entry name" value="Lamin_tail_dom_sf"/>
</dbReference>
<gene>
    <name evidence="3" type="ORF">A2519_20970</name>
</gene>
<evidence type="ECO:0000256" key="1">
    <source>
        <dbReference type="SAM" id="SignalP"/>
    </source>
</evidence>
<dbReference type="Pfam" id="PF08757">
    <property type="entry name" value="CotH"/>
    <property type="match status" value="1"/>
</dbReference>
<dbReference type="AlphaFoldDB" id="A0A1F7FDQ8"/>
<dbReference type="NCBIfam" id="TIGR04183">
    <property type="entry name" value="Por_Secre_tail"/>
    <property type="match status" value="1"/>
</dbReference>
<evidence type="ECO:0000313" key="4">
    <source>
        <dbReference type="Proteomes" id="UP000179243"/>
    </source>
</evidence>
<comment type="caution">
    <text evidence="3">The sequence shown here is derived from an EMBL/GenBank/DDBJ whole genome shotgun (WGS) entry which is preliminary data.</text>
</comment>